<name>A0A1G6HPI4_9BACL</name>
<dbReference type="SUPFAM" id="SSF50475">
    <property type="entry name" value="FMN-binding split barrel"/>
    <property type="match status" value="1"/>
</dbReference>
<dbReference type="OrthoDB" id="2381603at2"/>
<dbReference type="InterPro" id="IPR012349">
    <property type="entry name" value="Split_barrel_FMN-bd"/>
</dbReference>
<dbReference type="Gene3D" id="2.30.110.10">
    <property type="entry name" value="Electron Transport, Fmn-binding Protein, Chain A"/>
    <property type="match status" value="1"/>
</dbReference>
<proteinExistence type="predicted"/>
<organism evidence="2 3">
    <name type="scientific">Melghirimyces thermohalophilus</name>
    <dbReference type="NCBI Taxonomy" id="1236220"/>
    <lineage>
        <taxon>Bacteria</taxon>
        <taxon>Bacillati</taxon>
        <taxon>Bacillota</taxon>
        <taxon>Bacilli</taxon>
        <taxon>Bacillales</taxon>
        <taxon>Thermoactinomycetaceae</taxon>
        <taxon>Melghirimyces</taxon>
    </lineage>
</organism>
<dbReference type="NCBIfam" id="NF005232">
    <property type="entry name" value="PRK06733.1"/>
    <property type="match status" value="1"/>
</dbReference>
<evidence type="ECO:0000313" key="2">
    <source>
        <dbReference type="EMBL" id="SDB96150.1"/>
    </source>
</evidence>
<sequence>MAEEVSSQLTETLLHKLQEEPYALLATVDAETGIPVVNAVSWIFAPNEKHLRVAVGHRSRVIANVKANPAVTITLIGPETTYSIVGRARVAHERLQGVQIKAVGIVIDIEKVDDVMFHGGQVVKEPQYTKTYDREAAEKLDRQVMEAIKRG</sequence>
<keyword evidence="3" id="KW-1185">Reference proteome</keyword>
<evidence type="ECO:0000259" key="1">
    <source>
        <dbReference type="Pfam" id="PF01243"/>
    </source>
</evidence>
<reference evidence="2 3" key="1">
    <citation type="submission" date="2016-10" db="EMBL/GenBank/DDBJ databases">
        <authorList>
            <person name="de Groot N.N."/>
        </authorList>
    </citation>
    <scope>NUCLEOTIDE SEQUENCE [LARGE SCALE GENOMIC DNA]</scope>
    <source>
        <strain evidence="2 3">DSM 45514</strain>
    </source>
</reference>
<feature type="domain" description="Pyridoxamine 5'-phosphate oxidase N-terminal" evidence="1">
    <location>
        <begin position="10"/>
        <end position="94"/>
    </location>
</feature>
<dbReference type="RefSeq" id="WP_091565467.1">
    <property type="nucleotide sequence ID" value="NZ_FMZA01000001.1"/>
</dbReference>
<dbReference type="EMBL" id="FMZA01000001">
    <property type="protein sequence ID" value="SDB96150.1"/>
    <property type="molecule type" value="Genomic_DNA"/>
</dbReference>
<dbReference type="Pfam" id="PF01243">
    <property type="entry name" value="PNPOx_N"/>
    <property type="match status" value="1"/>
</dbReference>
<dbReference type="InterPro" id="IPR011576">
    <property type="entry name" value="Pyridox_Oxase_N"/>
</dbReference>
<protein>
    <submittedName>
        <fullName evidence="2">Pyridoxamine 5'-phosphate oxidase</fullName>
    </submittedName>
</protein>
<accession>A0A1G6HPI4</accession>
<dbReference type="STRING" id="1236220.SAMN04488112_101141"/>
<evidence type="ECO:0000313" key="3">
    <source>
        <dbReference type="Proteomes" id="UP000199387"/>
    </source>
</evidence>
<gene>
    <name evidence="2" type="ORF">SAMN04488112_101141</name>
</gene>
<dbReference type="Proteomes" id="UP000199387">
    <property type="component" value="Unassembled WGS sequence"/>
</dbReference>
<dbReference type="AlphaFoldDB" id="A0A1G6HPI4"/>